<gene>
    <name evidence="3" type="primary">20201580</name>
    <name evidence="2" type="ORF">HELRODRAFT_166686</name>
</gene>
<keyword evidence="4" id="KW-1185">Reference proteome</keyword>
<proteinExistence type="predicted"/>
<evidence type="ECO:0000313" key="2">
    <source>
        <dbReference type="EMBL" id="ESO11670.1"/>
    </source>
</evidence>
<protein>
    <submittedName>
        <fullName evidence="2 3">Uncharacterized protein</fullName>
    </submittedName>
</protein>
<evidence type="ECO:0000313" key="3">
    <source>
        <dbReference type="EnsemblMetazoa" id="HelroP166686"/>
    </source>
</evidence>
<dbReference type="AlphaFoldDB" id="T1EYD0"/>
<evidence type="ECO:0000256" key="1">
    <source>
        <dbReference type="SAM" id="MobiDB-lite"/>
    </source>
</evidence>
<dbReference type="EnsemblMetazoa" id="HelroT166686">
    <property type="protein sequence ID" value="HelroP166686"/>
    <property type="gene ID" value="HelroG166686"/>
</dbReference>
<dbReference type="Proteomes" id="UP000015101">
    <property type="component" value="Unassembled WGS sequence"/>
</dbReference>
<dbReference type="HOGENOM" id="CLU_1078799_0_0_1"/>
<feature type="region of interest" description="Disordered" evidence="1">
    <location>
        <begin position="82"/>
        <end position="130"/>
    </location>
</feature>
<feature type="compositionally biased region" description="Basic and acidic residues" evidence="1">
    <location>
        <begin position="83"/>
        <end position="93"/>
    </location>
</feature>
<dbReference type="GeneID" id="20201580"/>
<dbReference type="EMBL" id="AMQM01002515">
    <property type="status" value="NOT_ANNOTATED_CDS"/>
    <property type="molecule type" value="Genomic_DNA"/>
</dbReference>
<name>T1EYD0_HELRO</name>
<dbReference type="KEGG" id="hro:HELRODRAFT_166686"/>
<feature type="compositionally biased region" description="Acidic residues" evidence="1">
    <location>
        <begin position="94"/>
        <end position="107"/>
    </location>
</feature>
<dbReference type="InParanoid" id="T1EYD0"/>
<dbReference type="EMBL" id="KB095812">
    <property type="protein sequence ID" value="ESO11670.1"/>
    <property type="molecule type" value="Genomic_DNA"/>
</dbReference>
<feature type="compositionally biased region" description="Basic and acidic residues" evidence="1">
    <location>
        <begin position="108"/>
        <end position="126"/>
    </location>
</feature>
<dbReference type="CTD" id="20201580"/>
<organism evidence="3 4">
    <name type="scientific">Helobdella robusta</name>
    <name type="common">Californian leech</name>
    <dbReference type="NCBI Taxonomy" id="6412"/>
    <lineage>
        <taxon>Eukaryota</taxon>
        <taxon>Metazoa</taxon>
        <taxon>Spiralia</taxon>
        <taxon>Lophotrochozoa</taxon>
        <taxon>Annelida</taxon>
        <taxon>Clitellata</taxon>
        <taxon>Hirudinea</taxon>
        <taxon>Rhynchobdellida</taxon>
        <taxon>Glossiphoniidae</taxon>
        <taxon>Helobdella</taxon>
    </lineage>
</organism>
<reference evidence="2 4" key="2">
    <citation type="journal article" date="2013" name="Nature">
        <title>Insights into bilaterian evolution from three spiralian genomes.</title>
        <authorList>
            <person name="Simakov O."/>
            <person name="Marletaz F."/>
            <person name="Cho S.J."/>
            <person name="Edsinger-Gonzales E."/>
            <person name="Havlak P."/>
            <person name="Hellsten U."/>
            <person name="Kuo D.H."/>
            <person name="Larsson T."/>
            <person name="Lv J."/>
            <person name="Arendt D."/>
            <person name="Savage R."/>
            <person name="Osoegawa K."/>
            <person name="de Jong P."/>
            <person name="Grimwood J."/>
            <person name="Chapman J.A."/>
            <person name="Shapiro H."/>
            <person name="Aerts A."/>
            <person name="Otillar R.P."/>
            <person name="Terry A.Y."/>
            <person name="Boore J.L."/>
            <person name="Grigoriev I.V."/>
            <person name="Lindberg D.R."/>
            <person name="Seaver E.C."/>
            <person name="Weisblat D.A."/>
            <person name="Putnam N.H."/>
            <person name="Rokhsar D.S."/>
        </authorList>
    </citation>
    <scope>NUCLEOTIDE SEQUENCE</scope>
</reference>
<reference evidence="3" key="3">
    <citation type="submission" date="2015-06" db="UniProtKB">
        <authorList>
            <consortium name="EnsemblMetazoa"/>
        </authorList>
    </citation>
    <scope>IDENTIFICATION</scope>
</reference>
<reference evidence="4" key="1">
    <citation type="submission" date="2012-12" db="EMBL/GenBank/DDBJ databases">
        <authorList>
            <person name="Hellsten U."/>
            <person name="Grimwood J."/>
            <person name="Chapman J.A."/>
            <person name="Shapiro H."/>
            <person name="Aerts A."/>
            <person name="Otillar R.P."/>
            <person name="Terry A.Y."/>
            <person name="Boore J.L."/>
            <person name="Simakov O."/>
            <person name="Marletaz F."/>
            <person name="Cho S.-J."/>
            <person name="Edsinger-Gonzales E."/>
            <person name="Havlak P."/>
            <person name="Kuo D.-H."/>
            <person name="Larsson T."/>
            <person name="Lv J."/>
            <person name="Arendt D."/>
            <person name="Savage R."/>
            <person name="Osoegawa K."/>
            <person name="de Jong P."/>
            <person name="Lindberg D.R."/>
            <person name="Seaver E.C."/>
            <person name="Weisblat D.A."/>
            <person name="Putnam N.H."/>
            <person name="Grigoriev I.V."/>
            <person name="Rokhsar D.S."/>
        </authorList>
    </citation>
    <scope>NUCLEOTIDE SEQUENCE</scope>
</reference>
<evidence type="ECO:0000313" key="4">
    <source>
        <dbReference type="Proteomes" id="UP000015101"/>
    </source>
</evidence>
<dbReference type="RefSeq" id="XP_009010158.1">
    <property type="nucleotide sequence ID" value="XM_009011910.1"/>
</dbReference>
<accession>T1EYD0</accession>
<sequence length="258" mass="30036">MTTQQNSRDDPMRGHHTTQQYTTPNDDTVPHNDHTTPHSDHTTLNHMKNTRRTHYTYHCTTANNNATTPHDINSCEELEVGDEMQRDRQHDHDVDDDDNDDREDEEADVYKTEDDNKHNDNEKTGDDYDGCNNGAIKDHMERVHHQPLTRNILDPNTTILDYEPDPVRLKIKEALHINKHKPSLNKQYNSFDHTLQLFSQYHDLTLTVAIGVDPQDLRVPQRYEYHPTLNTFQPINTQFVTQRHPTTVIASLDVLCDT</sequence>
<feature type="region of interest" description="Disordered" evidence="1">
    <location>
        <begin position="1"/>
        <end position="49"/>
    </location>
</feature>
<feature type="compositionally biased region" description="Polar residues" evidence="1">
    <location>
        <begin position="17"/>
        <end position="26"/>
    </location>
</feature>
<feature type="compositionally biased region" description="Basic and acidic residues" evidence="1">
    <location>
        <begin position="28"/>
        <end position="43"/>
    </location>
</feature>